<dbReference type="RefSeq" id="XP_024662415.1">
    <property type="nucleotide sequence ID" value="XM_024806647.1"/>
</dbReference>
<dbReference type="Proteomes" id="UP000238350">
    <property type="component" value="Unassembled WGS sequence"/>
</dbReference>
<dbReference type="GO" id="GO:0033314">
    <property type="term" value="P:mitotic DNA replication checkpoint signaling"/>
    <property type="evidence" value="ECO:0007669"/>
    <property type="project" value="TreeGrafter"/>
</dbReference>
<dbReference type="PANTHER" id="PTHR13561:SF20">
    <property type="entry name" value="DNA TOPOISOMERASE 2-BINDING PROTEIN 1"/>
    <property type="match status" value="1"/>
</dbReference>
<evidence type="ECO:0000256" key="2">
    <source>
        <dbReference type="SAM" id="MobiDB-lite"/>
    </source>
</evidence>
<dbReference type="OrthoDB" id="251770at2759"/>
<proteinExistence type="predicted"/>
<dbReference type="InterPro" id="IPR036420">
    <property type="entry name" value="BRCT_dom_sf"/>
</dbReference>
<dbReference type="SMART" id="SM00292">
    <property type="entry name" value="BRCT"/>
    <property type="match status" value="4"/>
</dbReference>
<dbReference type="AlphaFoldDB" id="A0A2T0FC02"/>
<dbReference type="CDD" id="cd18433">
    <property type="entry name" value="BRCT_Rad4_rpt3"/>
    <property type="match status" value="1"/>
</dbReference>
<accession>A0A2T0FC02</accession>
<feature type="domain" description="BRCT" evidence="3">
    <location>
        <begin position="99"/>
        <end position="188"/>
    </location>
</feature>
<reference evidence="4 5" key="1">
    <citation type="submission" date="2017-04" db="EMBL/GenBank/DDBJ databases">
        <title>Genome sequencing of [Candida] sorbophila.</title>
        <authorList>
            <person name="Ahn J.O."/>
        </authorList>
    </citation>
    <scope>NUCLEOTIDE SEQUENCE [LARGE SCALE GENOMIC DNA]</scope>
    <source>
        <strain evidence="4 5">DS02</strain>
    </source>
</reference>
<dbReference type="SUPFAM" id="SSF52113">
    <property type="entry name" value="BRCT domain"/>
    <property type="match status" value="3"/>
</dbReference>
<gene>
    <name evidence="4" type="ORF">B9G98_00089</name>
</gene>
<dbReference type="PROSITE" id="PS50172">
    <property type="entry name" value="BRCT"/>
    <property type="match status" value="2"/>
</dbReference>
<dbReference type="GO" id="GO:0007095">
    <property type="term" value="P:mitotic G2 DNA damage checkpoint signaling"/>
    <property type="evidence" value="ECO:0007669"/>
    <property type="project" value="TreeGrafter"/>
</dbReference>
<organism evidence="4 5">
    <name type="scientific">Wickerhamiella sorbophila</name>
    <dbReference type="NCBI Taxonomy" id="45607"/>
    <lineage>
        <taxon>Eukaryota</taxon>
        <taxon>Fungi</taxon>
        <taxon>Dikarya</taxon>
        <taxon>Ascomycota</taxon>
        <taxon>Saccharomycotina</taxon>
        <taxon>Dipodascomycetes</taxon>
        <taxon>Dipodascales</taxon>
        <taxon>Trichomonascaceae</taxon>
        <taxon>Wickerhamiella</taxon>
    </lineage>
</organism>
<sequence>MSSPLDKLQFCTTNIVEPQEAVLRRLISDMGGVCKKKLETATRFLILGDLGGKRWTPKYNFALEMRPDIVLLIPEAIEKLHMLWMEGQDFDGRQELESMRVQPFQGLRVSFTNLPGPERDFLKTVIRDGGGEPFDSLMPKCHILVSGLDKGRKVDVARGSWNIPVVVPEWIIKSLERGAAWSPEMFLIEVPPEDRKKSLCSESASIVFTSMAGTTPSIAKSARSRVSSSAWDSLMGAPAKRMALSRPESSSASPTPQPAPNAQEGLFENLTFALYGFDDRQKAILQKTLTSHGAAIDQDEHDYMIVNSSCSECPKTDAHIITEWAIERSLHKKARILTDIWGKFIKHRSIAQFEGLKICISGYSGVELLHLTRLIPLVGGDFCATLTSQRDLLISTPDSNKFKHAQSWDIPIVNERWIWQCAEQGALLPLKEFLLEGSTCESLARVSVSDPAIEPEVVEEPIPLKVPAATEVGIAYDESDNEHMASNFVRIKPAVNARRRI</sequence>
<dbReference type="CDD" id="cd17731">
    <property type="entry name" value="BRCT_TopBP1_rpt2_like"/>
    <property type="match status" value="1"/>
</dbReference>
<dbReference type="Gene3D" id="3.40.50.10190">
    <property type="entry name" value="BRCT domain"/>
    <property type="match status" value="4"/>
</dbReference>
<name>A0A2T0FC02_9ASCO</name>
<dbReference type="InterPro" id="IPR001357">
    <property type="entry name" value="BRCT_dom"/>
</dbReference>
<dbReference type="GeneID" id="36513838"/>
<evidence type="ECO:0000313" key="4">
    <source>
        <dbReference type="EMBL" id="PRT52469.1"/>
    </source>
</evidence>
<evidence type="ECO:0000259" key="3">
    <source>
        <dbReference type="PROSITE" id="PS50172"/>
    </source>
</evidence>
<keyword evidence="1" id="KW-0677">Repeat</keyword>
<dbReference type="STRING" id="45607.A0A2T0FC02"/>
<comment type="caution">
    <text evidence="4">The sequence shown here is derived from an EMBL/GenBank/DDBJ whole genome shotgun (WGS) entry which is preliminary data.</text>
</comment>
<evidence type="ECO:0000313" key="5">
    <source>
        <dbReference type="Proteomes" id="UP000238350"/>
    </source>
</evidence>
<dbReference type="PANTHER" id="PTHR13561">
    <property type="entry name" value="DNA REPLICATION REGULATOR DPB11-RELATED"/>
    <property type="match status" value="1"/>
</dbReference>
<dbReference type="EMBL" id="NDIQ01000001">
    <property type="protein sequence ID" value="PRT52469.1"/>
    <property type="molecule type" value="Genomic_DNA"/>
</dbReference>
<dbReference type="GO" id="GO:0006270">
    <property type="term" value="P:DNA replication initiation"/>
    <property type="evidence" value="ECO:0007669"/>
    <property type="project" value="TreeGrafter"/>
</dbReference>
<protein>
    <submittedName>
        <fullName evidence="4">S-M checkpoint control protein rad4</fullName>
    </submittedName>
</protein>
<feature type="region of interest" description="Disordered" evidence="2">
    <location>
        <begin position="242"/>
        <end position="262"/>
    </location>
</feature>
<keyword evidence="5" id="KW-1185">Reference proteome</keyword>
<dbReference type="Pfam" id="PF00533">
    <property type="entry name" value="BRCT"/>
    <property type="match status" value="2"/>
</dbReference>
<evidence type="ECO:0000256" key="1">
    <source>
        <dbReference type="ARBA" id="ARBA00022737"/>
    </source>
</evidence>
<feature type="domain" description="BRCT" evidence="3">
    <location>
        <begin position="348"/>
        <end position="435"/>
    </location>
</feature>
<dbReference type="InterPro" id="IPR059215">
    <property type="entry name" value="BRCT2_TopBP1-like"/>
</dbReference>